<dbReference type="SUPFAM" id="SSF89447">
    <property type="entry name" value="AbrB/MazE/MraZ-like"/>
    <property type="match status" value="1"/>
</dbReference>
<dbReference type="EMBL" id="LGHE01000331">
    <property type="protein sequence ID" value="KUK98430.1"/>
    <property type="molecule type" value="Genomic_DNA"/>
</dbReference>
<dbReference type="InterPro" id="IPR037914">
    <property type="entry name" value="SpoVT-AbrB_sf"/>
</dbReference>
<feature type="domain" description="SpoVT-AbrB" evidence="1">
    <location>
        <begin position="3"/>
        <end position="46"/>
    </location>
</feature>
<sequence>MDIGITRLSSKGQIVIPASMRRGFPEGTQLLIVREGDRFIVKPLDELEPGLKEDILFAERTERALQEFKEGRFIRKNHADFIRDLESW</sequence>
<proteinExistence type="predicted"/>
<gene>
    <name evidence="2" type="ORF">XE10_2066</name>
</gene>
<dbReference type="AlphaFoldDB" id="A0A101IP53"/>
<evidence type="ECO:0000259" key="1">
    <source>
        <dbReference type="PROSITE" id="PS51740"/>
    </source>
</evidence>
<dbReference type="Proteomes" id="UP000054598">
    <property type="component" value="Unassembled WGS sequence"/>
</dbReference>
<protein>
    <submittedName>
        <fullName evidence="2">Transcriptional regulator, AbrB family</fullName>
    </submittedName>
</protein>
<dbReference type="SMART" id="SM00966">
    <property type="entry name" value="SpoVT_AbrB"/>
    <property type="match status" value="1"/>
</dbReference>
<comment type="caution">
    <text evidence="2">The sequence shown here is derived from an EMBL/GenBank/DDBJ whole genome shotgun (WGS) entry which is preliminary data.</text>
</comment>
<evidence type="ECO:0000313" key="3">
    <source>
        <dbReference type="Proteomes" id="UP000054598"/>
    </source>
</evidence>
<dbReference type="PROSITE" id="PS51740">
    <property type="entry name" value="SPOVT_ABRB"/>
    <property type="match status" value="1"/>
</dbReference>
<dbReference type="InterPro" id="IPR007159">
    <property type="entry name" value="SpoVT-AbrB_dom"/>
</dbReference>
<dbReference type="PATRIC" id="fig|2198.3.peg.208"/>
<reference evidence="3" key="1">
    <citation type="journal article" date="2015" name="MBio">
        <title>Genome-Resolved Metagenomic Analysis Reveals Roles for Candidate Phyla and Other Microbial Community Members in Biogeochemical Transformations in Oil Reservoirs.</title>
        <authorList>
            <person name="Hu P."/>
            <person name="Tom L."/>
            <person name="Singh A."/>
            <person name="Thomas B.C."/>
            <person name="Baker B.J."/>
            <person name="Piceno Y.M."/>
            <person name="Andersen G.L."/>
            <person name="Banfield J.F."/>
        </authorList>
    </citation>
    <scope>NUCLEOTIDE SEQUENCE [LARGE SCALE GENOMIC DNA]</scope>
</reference>
<organism evidence="2 3">
    <name type="scientific">Methanoculleus marisnigri</name>
    <dbReference type="NCBI Taxonomy" id="2198"/>
    <lineage>
        <taxon>Archaea</taxon>
        <taxon>Methanobacteriati</taxon>
        <taxon>Methanobacteriota</taxon>
        <taxon>Stenosarchaea group</taxon>
        <taxon>Methanomicrobia</taxon>
        <taxon>Methanomicrobiales</taxon>
        <taxon>Methanomicrobiaceae</taxon>
        <taxon>Methanoculleus</taxon>
    </lineage>
</organism>
<accession>A0A101IP53</accession>
<dbReference type="GO" id="GO:0003677">
    <property type="term" value="F:DNA binding"/>
    <property type="evidence" value="ECO:0007669"/>
    <property type="project" value="InterPro"/>
</dbReference>
<evidence type="ECO:0000313" key="2">
    <source>
        <dbReference type="EMBL" id="KUK98430.1"/>
    </source>
</evidence>
<dbReference type="Pfam" id="PF04014">
    <property type="entry name" value="MazE_antitoxin"/>
    <property type="match status" value="1"/>
</dbReference>
<name>A0A101IP53_9EURY</name>